<evidence type="ECO:0000256" key="1">
    <source>
        <dbReference type="ARBA" id="ARBA00004123"/>
    </source>
</evidence>
<comment type="subcellular location">
    <subcellularLocation>
        <location evidence="1">Nucleus</location>
    </subcellularLocation>
</comment>
<evidence type="ECO:0000313" key="6">
    <source>
        <dbReference type="Proteomes" id="UP001295423"/>
    </source>
</evidence>
<dbReference type="GO" id="GO:0000724">
    <property type="term" value="P:double-strand break repair via homologous recombination"/>
    <property type="evidence" value="ECO:0007669"/>
    <property type="project" value="TreeGrafter"/>
</dbReference>
<dbReference type="GO" id="GO:0033314">
    <property type="term" value="P:mitotic DNA replication checkpoint signaling"/>
    <property type="evidence" value="ECO:0007669"/>
    <property type="project" value="TreeGrafter"/>
</dbReference>
<organism evidence="5 6">
    <name type="scientific">Cylindrotheca closterium</name>
    <dbReference type="NCBI Taxonomy" id="2856"/>
    <lineage>
        <taxon>Eukaryota</taxon>
        <taxon>Sar</taxon>
        <taxon>Stramenopiles</taxon>
        <taxon>Ochrophyta</taxon>
        <taxon>Bacillariophyta</taxon>
        <taxon>Bacillariophyceae</taxon>
        <taxon>Bacillariophycidae</taxon>
        <taxon>Bacillariales</taxon>
        <taxon>Bacillariaceae</taxon>
        <taxon>Cylindrotheca</taxon>
    </lineage>
</organism>
<dbReference type="Proteomes" id="UP001295423">
    <property type="component" value="Unassembled WGS sequence"/>
</dbReference>
<keyword evidence="3" id="KW-0539">Nucleus</keyword>
<evidence type="ECO:0000256" key="4">
    <source>
        <dbReference type="PIRNR" id="PIRNR011312"/>
    </source>
</evidence>
<comment type="similarity">
    <text evidence="2 4">Belongs to the HUS1 family.</text>
</comment>
<dbReference type="PIRSF" id="PIRSF011312">
    <property type="entry name" value="Cell_cycle_HUS1"/>
    <property type="match status" value="1"/>
</dbReference>
<comment type="caution">
    <text evidence="5">The sequence shown here is derived from an EMBL/GenBank/DDBJ whole genome shotgun (WGS) entry which is preliminary data.</text>
</comment>
<dbReference type="PANTHER" id="PTHR12900">
    <property type="entry name" value="MITOTIC AND DNA DAMAGE CHECKPOINT PROTEIN HUS1"/>
    <property type="match status" value="1"/>
</dbReference>
<accession>A0AAD2CS53</accession>
<sequence length="310" mass="35492">MRFKAKVLSDQVSLLYSIVNAIAKLQDNNKFAILYLDREFVRISCKSESGITCFMELSKDIFLEHRIESAAENVIVCQVDLNSLKLALQSVHGQYNSRNYSNSSQNNRQNQSVLQSVMAGQQMVILKLAKRNQMPCLCLDGQDDSIEIHQAIPVRVLRQSEMQYHLPPQINTPAVQLELPLDRPLKAIVDKLRQMGPHLYLEATMRGDLTVRLDHDGASLACFYSNLVPRWDEEEEQAPNPDSHCVLKVDANKFSTCLQWQQQSQLQVSSCLLGMVHNEMLVLHILLNPDHVGFFTYYIPVYFMHEDELE</sequence>
<gene>
    <name evidence="5" type="ORF">CYCCA115_LOCUS8166</name>
</gene>
<dbReference type="GO" id="GO:0006289">
    <property type="term" value="P:nucleotide-excision repair"/>
    <property type="evidence" value="ECO:0007669"/>
    <property type="project" value="TreeGrafter"/>
</dbReference>
<dbReference type="PANTHER" id="PTHR12900:SF0">
    <property type="entry name" value="CHECKPOINT PROTEIN"/>
    <property type="match status" value="1"/>
</dbReference>
<dbReference type="Pfam" id="PF04005">
    <property type="entry name" value="Hus1"/>
    <property type="match status" value="1"/>
</dbReference>
<evidence type="ECO:0000256" key="3">
    <source>
        <dbReference type="ARBA" id="ARBA00023242"/>
    </source>
</evidence>
<protein>
    <recommendedName>
        <fullName evidence="4">Checkpoint protein</fullName>
    </recommendedName>
</protein>
<dbReference type="GO" id="GO:0031573">
    <property type="term" value="P:mitotic intra-S DNA damage checkpoint signaling"/>
    <property type="evidence" value="ECO:0007669"/>
    <property type="project" value="TreeGrafter"/>
</dbReference>
<proteinExistence type="inferred from homology"/>
<reference evidence="5" key="1">
    <citation type="submission" date="2023-08" db="EMBL/GenBank/DDBJ databases">
        <authorList>
            <person name="Audoor S."/>
            <person name="Bilcke G."/>
        </authorList>
    </citation>
    <scope>NUCLEOTIDE SEQUENCE</scope>
</reference>
<dbReference type="InterPro" id="IPR007150">
    <property type="entry name" value="HUS1/Mec3"/>
</dbReference>
<dbReference type="GO" id="GO:0044778">
    <property type="term" value="P:meiotic DNA integrity checkpoint signaling"/>
    <property type="evidence" value="ECO:0007669"/>
    <property type="project" value="TreeGrafter"/>
</dbReference>
<dbReference type="GO" id="GO:0000723">
    <property type="term" value="P:telomere maintenance"/>
    <property type="evidence" value="ECO:0007669"/>
    <property type="project" value="TreeGrafter"/>
</dbReference>
<name>A0AAD2CS53_9STRA</name>
<dbReference type="GO" id="GO:0005730">
    <property type="term" value="C:nucleolus"/>
    <property type="evidence" value="ECO:0007669"/>
    <property type="project" value="InterPro"/>
</dbReference>
<dbReference type="GO" id="GO:0035861">
    <property type="term" value="C:site of double-strand break"/>
    <property type="evidence" value="ECO:0007669"/>
    <property type="project" value="TreeGrafter"/>
</dbReference>
<evidence type="ECO:0000313" key="5">
    <source>
        <dbReference type="EMBL" id="CAJ1942878.1"/>
    </source>
</evidence>
<dbReference type="GO" id="GO:0030896">
    <property type="term" value="C:checkpoint clamp complex"/>
    <property type="evidence" value="ECO:0007669"/>
    <property type="project" value="InterPro"/>
</dbReference>
<dbReference type="EMBL" id="CAKOGP040001112">
    <property type="protein sequence ID" value="CAJ1942878.1"/>
    <property type="molecule type" value="Genomic_DNA"/>
</dbReference>
<keyword evidence="6" id="KW-1185">Reference proteome</keyword>
<dbReference type="AlphaFoldDB" id="A0AAD2CS53"/>
<dbReference type="Gene3D" id="3.70.10.10">
    <property type="match status" value="1"/>
</dbReference>
<dbReference type="InterPro" id="IPR016580">
    <property type="entry name" value="HUS1"/>
</dbReference>
<evidence type="ECO:0000256" key="2">
    <source>
        <dbReference type="ARBA" id="ARBA00005563"/>
    </source>
</evidence>